<feature type="transmembrane region" description="Helical" evidence="1">
    <location>
        <begin position="83"/>
        <end position="106"/>
    </location>
</feature>
<keyword evidence="1" id="KW-0472">Membrane</keyword>
<organism evidence="3">
    <name type="scientific">Caenorhabditis brenneri</name>
    <name type="common">Nematode worm</name>
    <dbReference type="NCBI Taxonomy" id="135651"/>
    <lineage>
        <taxon>Eukaryota</taxon>
        <taxon>Metazoa</taxon>
        <taxon>Ecdysozoa</taxon>
        <taxon>Nematoda</taxon>
        <taxon>Chromadorea</taxon>
        <taxon>Rhabditida</taxon>
        <taxon>Rhabditina</taxon>
        <taxon>Rhabditomorpha</taxon>
        <taxon>Rhabditoidea</taxon>
        <taxon>Rhabditidae</taxon>
        <taxon>Peloderinae</taxon>
        <taxon>Caenorhabditis</taxon>
    </lineage>
</organism>
<dbReference type="InParanoid" id="G0MDK5"/>
<keyword evidence="1" id="KW-0812">Transmembrane</keyword>
<name>G0MDK5_CAEBE</name>
<dbReference type="AlphaFoldDB" id="G0MDK5"/>
<dbReference type="OMA" id="CCEILEM"/>
<accession>G0MDK5</accession>
<dbReference type="eggNOG" id="ENOG502TIUU">
    <property type="taxonomic scope" value="Eukaryota"/>
</dbReference>
<keyword evidence="3" id="KW-1185">Reference proteome</keyword>
<evidence type="ECO:0000256" key="1">
    <source>
        <dbReference type="SAM" id="Phobius"/>
    </source>
</evidence>
<protein>
    <submittedName>
        <fullName evidence="2">Uncharacterized protein</fullName>
    </submittedName>
</protein>
<dbReference type="EMBL" id="GL379790">
    <property type="protein sequence ID" value="EGT49420.1"/>
    <property type="molecule type" value="Genomic_DNA"/>
</dbReference>
<keyword evidence="1" id="KW-1133">Transmembrane helix</keyword>
<dbReference type="HOGENOM" id="CLU_158191_0_0_1"/>
<evidence type="ECO:0000313" key="2">
    <source>
        <dbReference type="EMBL" id="EGT49420.1"/>
    </source>
</evidence>
<proteinExistence type="predicted"/>
<reference evidence="3" key="1">
    <citation type="submission" date="2011-07" db="EMBL/GenBank/DDBJ databases">
        <authorList>
            <consortium name="Caenorhabditis brenneri Sequencing and Analysis Consortium"/>
            <person name="Wilson R.K."/>
        </authorList>
    </citation>
    <scope>NUCLEOTIDE SEQUENCE [LARGE SCALE GENOMIC DNA]</scope>
    <source>
        <strain evidence="3">PB2801</strain>
    </source>
</reference>
<dbReference type="OrthoDB" id="10557912at2759"/>
<sequence>MGKTPNAMDVATMQLKKGDHMNILKKWYKAADSSEKKQFRNDYKENCNKFFETEEYKSGDPDYNGYVACCEILEMCGTSGWTIFLIIVLVLGVLAGGAAAFWFFYWKRKYGGKEEMVDENTESTENSKTVIEIPVGTY</sequence>
<evidence type="ECO:0000313" key="3">
    <source>
        <dbReference type="Proteomes" id="UP000008068"/>
    </source>
</evidence>
<gene>
    <name evidence="2" type="ORF">CAEBREN_18385</name>
</gene>
<dbReference type="Proteomes" id="UP000008068">
    <property type="component" value="Unassembled WGS sequence"/>
</dbReference>